<dbReference type="PANTHER" id="PTHR31793">
    <property type="entry name" value="4-HYDROXYBENZOYL-COA THIOESTERASE FAMILY MEMBER"/>
    <property type="match status" value="1"/>
</dbReference>
<accession>A0A927MA66</accession>
<dbReference type="GO" id="GO:0047617">
    <property type="term" value="F:fatty acyl-CoA hydrolase activity"/>
    <property type="evidence" value="ECO:0007669"/>
    <property type="project" value="TreeGrafter"/>
</dbReference>
<sequence length="140" mass="15666">MADVFQVRIAVRGYELDLQGHVNQAVYLQYAEHARWQCFLAAGLSLEVLLAAGVGPVVLETRIRYLKELRAGDEVDVTCRFVWGEGKTFQVEQDYTGIDNTPIAQVTSVGGLLDRELRRLVPEPVERLRSLATDTSYLGL</sequence>
<keyword evidence="1" id="KW-0378">Hydrolase</keyword>
<dbReference type="InterPro" id="IPR050563">
    <property type="entry name" value="4-hydroxybenzoyl-CoA_TE"/>
</dbReference>
<gene>
    <name evidence="1" type="ORF">H4W31_006322</name>
</gene>
<comment type="caution">
    <text evidence="1">The sequence shown here is derived from an EMBL/GenBank/DDBJ whole genome shotgun (WGS) entry which is preliminary data.</text>
</comment>
<dbReference type="EMBL" id="JADBEB010000001">
    <property type="protein sequence ID" value="MBE1490684.1"/>
    <property type="molecule type" value="Genomic_DNA"/>
</dbReference>
<dbReference type="Pfam" id="PF13279">
    <property type="entry name" value="4HBT_2"/>
    <property type="match status" value="1"/>
</dbReference>
<dbReference type="CDD" id="cd00586">
    <property type="entry name" value="4HBT"/>
    <property type="match status" value="1"/>
</dbReference>
<evidence type="ECO:0000313" key="1">
    <source>
        <dbReference type="EMBL" id="MBE1490684.1"/>
    </source>
</evidence>
<keyword evidence="2" id="KW-1185">Reference proteome</keyword>
<dbReference type="EC" id="3.1.2.-" evidence="1"/>
<dbReference type="RefSeq" id="WP_192769924.1">
    <property type="nucleotide sequence ID" value="NZ_JADBEB010000001.1"/>
</dbReference>
<organism evidence="1 2">
    <name type="scientific">Plantactinospora soyae</name>
    <dbReference type="NCBI Taxonomy" id="1544732"/>
    <lineage>
        <taxon>Bacteria</taxon>
        <taxon>Bacillati</taxon>
        <taxon>Actinomycetota</taxon>
        <taxon>Actinomycetes</taxon>
        <taxon>Micromonosporales</taxon>
        <taxon>Micromonosporaceae</taxon>
        <taxon>Plantactinospora</taxon>
    </lineage>
</organism>
<proteinExistence type="predicted"/>
<reference evidence="1" key="1">
    <citation type="submission" date="2020-10" db="EMBL/GenBank/DDBJ databases">
        <title>Sequencing the genomes of 1000 actinobacteria strains.</title>
        <authorList>
            <person name="Klenk H.-P."/>
        </authorList>
    </citation>
    <scope>NUCLEOTIDE SEQUENCE</scope>
    <source>
        <strain evidence="1">DSM 46832</strain>
    </source>
</reference>
<dbReference type="InterPro" id="IPR029069">
    <property type="entry name" value="HotDog_dom_sf"/>
</dbReference>
<protein>
    <submittedName>
        <fullName evidence="1">Acyl-CoA thioester hydrolase</fullName>
        <ecNumber evidence="1">3.1.2.-</ecNumber>
    </submittedName>
</protein>
<dbReference type="AlphaFoldDB" id="A0A927MA66"/>
<dbReference type="PANTHER" id="PTHR31793:SF24">
    <property type="entry name" value="LONG-CHAIN ACYL-COA THIOESTERASE FADM"/>
    <property type="match status" value="1"/>
</dbReference>
<name>A0A927MA66_9ACTN</name>
<dbReference type="Proteomes" id="UP000649753">
    <property type="component" value="Unassembled WGS sequence"/>
</dbReference>
<evidence type="ECO:0000313" key="2">
    <source>
        <dbReference type="Proteomes" id="UP000649753"/>
    </source>
</evidence>
<dbReference type="SUPFAM" id="SSF54637">
    <property type="entry name" value="Thioesterase/thiol ester dehydrase-isomerase"/>
    <property type="match status" value="1"/>
</dbReference>
<dbReference type="Gene3D" id="3.10.129.10">
    <property type="entry name" value="Hotdog Thioesterase"/>
    <property type="match status" value="1"/>
</dbReference>